<keyword evidence="2" id="KW-1185">Reference proteome</keyword>
<sequence length="504" mass="55561">MVDQRLPNCPQFFQLFVVICFTSFSQHGRAHRASQPLISERETAFNSALTLLSLEREPTPEGNRFTVRYTKNTDDLVFIVQDNVNTPTSPTVTEEANNVWAASFVAPIISSVSQWFIMRDSEAFFMKALRLNNSDPTPGQQSVPELPVWHFDPPSEAVYEPGEDIQVTAFIPRNSQTGELIDNVQKMFHGVDLNTMRMYLDLNDDDAFTIGRPEKLDDRLQVSITIHTSRRPMSGHLQLSTQVINTGGPLAKQIQVARSILVRPSGQSGPYPDDYLAFLDGLSQQTSPSGNELHWCSVGFECLIFCASVGGAVSGIEVKEMKGDGSLAMVPSAEEGPNSSNTARDVYWKFLAQEDSGDSNSITTFQCKATDVTHGKVATKLVDVMAAIVGSIDPTRSNVTQQDDPMDPNLKILTFRCAIRGRPLPEVIFQGVSSQPFDVTEDLPDEVVTTGPNEAVATRVVTVDAYGLAQATQRIRDGQDTSPRCVIRPSYDGQVNSHDFYQTN</sequence>
<evidence type="ECO:0000313" key="1">
    <source>
        <dbReference type="EMBL" id="KAK3744869.1"/>
    </source>
</evidence>
<evidence type="ECO:0000313" key="2">
    <source>
        <dbReference type="Proteomes" id="UP001283361"/>
    </source>
</evidence>
<gene>
    <name evidence="1" type="ORF">RRG08_050807</name>
</gene>
<dbReference type="Proteomes" id="UP001283361">
    <property type="component" value="Unassembled WGS sequence"/>
</dbReference>
<accession>A0AAE0YH68</accession>
<comment type="caution">
    <text evidence="1">The sequence shown here is derived from an EMBL/GenBank/DDBJ whole genome shotgun (WGS) entry which is preliminary data.</text>
</comment>
<reference evidence="1" key="1">
    <citation type="journal article" date="2023" name="G3 (Bethesda)">
        <title>A reference genome for the long-term kleptoplast-retaining sea slug Elysia crispata morphotype clarki.</title>
        <authorList>
            <person name="Eastman K.E."/>
            <person name="Pendleton A.L."/>
            <person name="Shaikh M.A."/>
            <person name="Suttiyut T."/>
            <person name="Ogas R."/>
            <person name="Tomko P."/>
            <person name="Gavelis G."/>
            <person name="Widhalm J.R."/>
            <person name="Wisecaver J.H."/>
        </authorList>
    </citation>
    <scope>NUCLEOTIDE SEQUENCE</scope>
    <source>
        <strain evidence="1">ECLA1</strain>
    </source>
</reference>
<proteinExistence type="predicted"/>
<dbReference type="AlphaFoldDB" id="A0AAE0YH68"/>
<name>A0AAE0YH68_9GAST</name>
<dbReference type="EMBL" id="JAWDGP010006242">
    <property type="protein sequence ID" value="KAK3744869.1"/>
    <property type="molecule type" value="Genomic_DNA"/>
</dbReference>
<protein>
    <submittedName>
        <fullName evidence="1">Uncharacterized protein</fullName>
    </submittedName>
</protein>
<organism evidence="1 2">
    <name type="scientific">Elysia crispata</name>
    <name type="common">lettuce slug</name>
    <dbReference type="NCBI Taxonomy" id="231223"/>
    <lineage>
        <taxon>Eukaryota</taxon>
        <taxon>Metazoa</taxon>
        <taxon>Spiralia</taxon>
        <taxon>Lophotrochozoa</taxon>
        <taxon>Mollusca</taxon>
        <taxon>Gastropoda</taxon>
        <taxon>Heterobranchia</taxon>
        <taxon>Euthyneura</taxon>
        <taxon>Panpulmonata</taxon>
        <taxon>Sacoglossa</taxon>
        <taxon>Placobranchoidea</taxon>
        <taxon>Plakobranchidae</taxon>
        <taxon>Elysia</taxon>
    </lineage>
</organism>